<dbReference type="CDD" id="cd16922">
    <property type="entry name" value="HATPase_EvgS-ArcB-TorS-like"/>
    <property type="match status" value="1"/>
</dbReference>
<evidence type="ECO:0000256" key="12">
    <source>
        <dbReference type="SAM" id="Phobius"/>
    </source>
</evidence>
<dbReference type="FunFam" id="1.10.287.130:FF:000002">
    <property type="entry name" value="Two-component osmosensing histidine kinase"/>
    <property type="match status" value="1"/>
</dbReference>
<dbReference type="InterPro" id="IPR000700">
    <property type="entry name" value="PAS-assoc_C"/>
</dbReference>
<dbReference type="Proteomes" id="UP000199026">
    <property type="component" value="Unassembled WGS sequence"/>
</dbReference>
<evidence type="ECO:0000256" key="10">
    <source>
        <dbReference type="ARBA" id="ARBA00068150"/>
    </source>
</evidence>
<dbReference type="PROSITE" id="PS50113">
    <property type="entry name" value="PAC"/>
    <property type="match status" value="1"/>
</dbReference>
<keyword evidence="12" id="KW-0812">Transmembrane</keyword>
<feature type="domain" description="PAC" evidence="16">
    <location>
        <begin position="306"/>
        <end position="360"/>
    </location>
</feature>
<dbReference type="InterPro" id="IPR004358">
    <property type="entry name" value="Sig_transdc_His_kin-like_C"/>
</dbReference>
<dbReference type="GeneID" id="78122929"/>
<dbReference type="Gene3D" id="3.30.565.10">
    <property type="entry name" value="Histidine kinase-like ATPase, C-terminal domain"/>
    <property type="match status" value="1"/>
</dbReference>
<dbReference type="InterPro" id="IPR035965">
    <property type="entry name" value="PAS-like_dom_sf"/>
</dbReference>
<keyword evidence="5" id="KW-0547">Nucleotide-binding</keyword>
<evidence type="ECO:0000256" key="4">
    <source>
        <dbReference type="ARBA" id="ARBA00022679"/>
    </source>
</evidence>
<dbReference type="PANTHER" id="PTHR43047">
    <property type="entry name" value="TWO-COMPONENT HISTIDINE PROTEIN KINASE"/>
    <property type="match status" value="1"/>
</dbReference>
<feature type="domain" description="Histidine kinase" evidence="13">
    <location>
        <begin position="378"/>
        <end position="598"/>
    </location>
</feature>
<dbReference type="Pfam" id="PF00512">
    <property type="entry name" value="HisKA"/>
    <property type="match status" value="1"/>
</dbReference>
<dbReference type="SUPFAM" id="SSF47384">
    <property type="entry name" value="Homodimeric domain of signal transducing histidine kinase"/>
    <property type="match status" value="1"/>
</dbReference>
<feature type="modified residue" description="4-aspartylphosphate" evidence="11">
    <location>
        <position position="672"/>
    </location>
</feature>
<gene>
    <name evidence="17" type="ORF">SAMN05444486_101119</name>
</gene>
<feature type="transmembrane region" description="Helical" evidence="12">
    <location>
        <begin position="124"/>
        <end position="143"/>
    </location>
</feature>
<dbReference type="SMART" id="SM00448">
    <property type="entry name" value="REC"/>
    <property type="match status" value="1"/>
</dbReference>
<feature type="transmembrane region" description="Helical" evidence="12">
    <location>
        <begin position="36"/>
        <end position="54"/>
    </location>
</feature>
<dbReference type="PANTHER" id="PTHR43047:SF78">
    <property type="entry name" value="SENSORY_REGULATORY PROTEIN RPFC"/>
    <property type="match status" value="1"/>
</dbReference>
<dbReference type="FunFam" id="3.30.565.10:FF:000010">
    <property type="entry name" value="Sensor histidine kinase RcsC"/>
    <property type="match status" value="1"/>
</dbReference>
<evidence type="ECO:0000313" key="18">
    <source>
        <dbReference type="Proteomes" id="UP000199026"/>
    </source>
</evidence>
<dbReference type="InterPro" id="IPR000014">
    <property type="entry name" value="PAS"/>
</dbReference>
<dbReference type="NCBIfam" id="TIGR00229">
    <property type="entry name" value="sensory_box"/>
    <property type="match status" value="1"/>
</dbReference>
<evidence type="ECO:0000313" key="17">
    <source>
        <dbReference type="EMBL" id="SDY08515.1"/>
    </source>
</evidence>
<sequence>MPTDTLEHEQKLAEFEQRNSPEGLLLRYARRRPSYFWFRQIFMICGSLVLFLTGHPFVSLAVYLTLLAGELVDSLFLMSVPRKLEHGVSFKRLYNIASLTAAFQAATSVSLAFFPVWLEGSPETLAFCFAFIAGGGINSSYMLSFHPVATYIRLGTLLASGIAAMVYGAAFGSLGLQAEIYTFFAFCMTIFLIYTFLQYSQGDFDHKTKSNRRMLEQSLELAAFNKALHDQQSEIRRLALVARYANDSVIVAAPTGHILWVNEAFTRITGYSREEAIGKRPGTLLDGADTSVATTTAIEDAVASGRPLRTELINYRKDGTKIWVETNQVPIYNEAGNVEMIIAIERDVTADKYHMEELAVAKRAAEDGERAKTQFLATMSHEIRTPMNGIIGMADLLNDESLNTEQKGYVETIRYSAEALMRIINDILDFSKLDAGKSVINPVDFDLLGCVESAVSILRPKAIEKDIFVELNCLTPVPPLLRGDDGRIRQIVINIVGNAIKFTKHGGVTIDLSCYDNSEGSLVTLDVSDTGIGIAEDRVEQIFDQFSQANGEITRQYGGTGLGLTISRILAHEMGGDISIRSTLGTGSTFTISLQLDHTLDALEAAAEEALATAAEIKLPGVKALVAEDNLTNQLLIKKYLKDTEMEIIYARNGREAVRLTLYHQPQVIFMDMSMPEMDGISATRKIRSEKALAQPKIVALTANVYASDKAACLSAGMDGFLSKPLKRSELLGWLGQL</sequence>
<dbReference type="Gene3D" id="3.40.50.2300">
    <property type="match status" value="1"/>
</dbReference>
<dbReference type="Gene3D" id="3.30.450.20">
    <property type="entry name" value="PAS domain"/>
    <property type="match status" value="1"/>
</dbReference>
<dbReference type="PROSITE" id="PS50109">
    <property type="entry name" value="HIS_KIN"/>
    <property type="match status" value="1"/>
</dbReference>
<dbReference type="SMART" id="SM00086">
    <property type="entry name" value="PAC"/>
    <property type="match status" value="1"/>
</dbReference>
<dbReference type="InterPro" id="IPR003594">
    <property type="entry name" value="HATPase_dom"/>
</dbReference>
<dbReference type="GO" id="GO:0005524">
    <property type="term" value="F:ATP binding"/>
    <property type="evidence" value="ECO:0007669"/>
    <property type="project" value="UniProtKB-KW"/>
</dbReference>
<evidence type="ECO:0000256" key="5">
    <source>
        <dbReference type="ARBA" id="ARBA00022741"/>
    </source>
</evidence>
<keyword evidence="4" id="KW-0808">Transferase</keyword>
<dbReference type="InterPro" id="IPR036097">
    <property type="entry name" value="HisK_dim/P_sf"/>
</dbReference>
<feature type="transmembrane region" description="Helical" evidence="12">
    <location>
        <begin position="155"/>
        <end position="174"/>
    </location>
</feature>
<dbReference type="PRINTS" id="PR00344">
    <property type="entry name" value="BCTRLSENSOR"/>
</dbReference>
<feature type="transmembrane region" description="Helical" evidence="12">
    <location>
        <begin position="93"/>
        <end position="118"/>
    </location>
</feature>
<dbReference type="InterPro" id="IPR003661">
    <property type="entry name" value="HisK_dim/P_dom"/>
</dbReference>
<dbReference type="SUPFAM" id="SSF55874">
    <property type="entry name" value="ATPase domain of HSP90 chaperone/DNA topoisomerase II/histidine kinase"/>
    <property type="match status" value="1"/>
</dbReference>
<dbReference type="CDD" id="cd00130">
    <property type="entry name" value="PAS"/>
    <property type="match status" value="1"/>
</dbReference>
<evidence type="ECO:0000256" key="1">
    <source>
        <dbReference type="ARBA" id="ARBA00000085"/>
    </source>
</evidence>
<dbReference type="GO" id="GO:0000155">
    <property type="term" value="F:phosphorelay sensor kinase activity"/>
    <property type="evidence" value="ECO:0007669"/>
    <property type="project" value="InterPro"/>
</dbReference>
<evidence type="ECO:0000256" key="8">
    <source>
        <dbReference type="ARBA" id="ARBA00023012"/>
    </source>
</evidence>
<dbReference type="PROSITE" id="PS50110">
    <property type="entry name" value="RESPONSE_REGULATORY"/>
    <property type="match status" value="1"/>
</dbReference>
<dbReference type="RefSeq" id="WP_177170593.1">
    <property type="nucleotide sequence ID" value="NZ_CALJFH010000041.1"/>
</dbReference>
<feature type="domain" description="Response regulatory" evidence="14">
    <location>
        <begin position="623"/>
        <end position="738"/>
    </location>
</feature>
<dbReference type="AlphaFoldDB" id="A0A1H3GZY3"/>
<dbReference type="InterPro" id="IPR005467">
    <property type="entry name" value="His_kinase_dom"/>
</dbReference>
<dbReference type="SMART" id="SM00387">
    <property type="entry name" value="HATPase_c"/>
    <property type="match status" value="1"/>
</dbReference>
<dbReference type="SMART" id="SM00388">
    <property type="entry name" value="HisKA"/>
    <property type="match status" value="1"/>
</dbReference>
<evidence type="ECO:0000259" key="15">
    <source>
        <dbReference type="PROSITE" id="PS50112"/>
    </source>
</evidence>
<evidence type="ECO:0000256" key="3">
    <source>
        <dbReference type="ARBA" id="ARBA00022553"/>
    </source>
</evidence>
<keyword evidence="12" id="KW-1133">Transmembrane helix</keyword>
<dbReference type="SUPFAM" id="SSF52172">
    <property type="entry name" value="CheY-like"/>
    <property type="match status" value="1"/>
</dbReference>
<accession>A0A1H3GZY3</accession>
<keyword evidence="12" id="KW-0472">Membrane</keyword>
<dbReference type="Gene3D" id="1.10.287.130">
    <property type="match status" value="1"/>
</dbReference>
<protein>
    <recommendedName>
        <fullName evidence="10">Sensory/regulatory protein RpfC</fullName>
        <ecNumber evidence="2">2.7.13.3</ecNumber>
    </recommendedName>
</protein>
<evidence type="ECO:0000256" key="11">
    <source>
        <dbReference type="PROSITE-ProRule" id="PRU00169"/>
    </source>
</evidence>
<dbReference type="Pfam" id="PF02518">
    <property type="entry name" value="HATPase_c"/>
    <property type="match status" value="1"/>
</dbReference>
<evidence type="ECO:0000259" key="16">
    <source>
        <dbReference type="PROSITE" id="PS50113"/>
    </source>
</evidence>
<dbReference type="Pfam" id="PF13426">
    <property type="entry name" value="PAS_9"/>
    <property type="match status" value="1"/>
</dbReference>
<reference evidence="17 18" key="1">
    <citation type="submission" date="2016-10" db="EMBL/GenBank/DDBJ databases">
        <authorList>
            <person name="de Groot N.N."/>
        </authorList>
    </citation>
    <scope>NUCLEOTIDE SEQUENCE [LARGE SCALE GENOMIC DNA]</scope>
    <source>
        <strain evidence="17 18">DSM 24677</strain>
    </source>
</reference>
<comment type="catalytic activity">
    <reaction evidence="1">
        <text>ATP + protein L-histidine = ADP + protein N-phospho-L-histidine.</text>
        <dbReference type="EC" id="2.7.13.3"/>
    </reaction>
</comment>
<dbReference type="PROSITE" id="PS50112">
    <property type="entry name" value="PAS"/>
    <property type="match status" value="1"/>
</dbReference>
<feature type="domain" description="PAS" evidence="15">
    <location>
        <begin position="234"/>
        <end position="305"/>
    </location>
</feature>
<dbReference type="CDD" id="cd17546">
    <property type="entry name" value="REC_hyHK_CKI1_RcsC-like"/>
    <property type="match status" value="1"/>
</dbReference>
<organism evidence="17 18">
    <name type="scientific">Lentibacter algarum</name>
    <dbReference type="NCBI Taxonomy" id="576131"/>
    <lineage>
        <taxon>Bacteria</taxon>
        <taxon>Pseudomonadati</taxon>
        <taxon>Pseudomonadota</taxon>
        <taxon>Alphaproteobacteria</taxon>
        <taxon>Rhodobacterales</taxon>
        <taxon>Roseobacteraceae</taxon>
        <taxon>Lentibacter</taxon>
    </lineage>
</organism>
<keyword evidence="7" id="KW-0067">ATP-binding</keyword>
<dbReference type="EC" id="2.7.13.3" evidence="2"/>
<dbReference type="InterPro" id="IPR011006">
    <property type="entry name" value="CheY-like_superfamily"/>
</dbReference>
<keyword evidence="18" id="KW-1185">Reference proteome</keyword>
<name>A0A1H3GZY3_9RHOB</name>
<dbReference type="InterPro" id="IPR036890">
    <property type="entry name" value="HATPase_C_sf"/>
</dbReference>
<keyword evidence="8" id="KW-0902">Two-component regulatory system</keyword>
<evidence type="ECO:0000259" key="14">
    <source>
        <dbReference type="PROSITE" id="PS50110"/>
    </source>
</evidence>
<evidence type="ECO:0000259" key="13">
    <source>
        <dbReference type="PROSITE" id="PS50109"/>
    </source>
</evidence>
<evidence type="ECO:0000256" key="7">
    <source>
        <dbReference type="ARBA" id="ARBA00022840"/>
    </source>
</evidence>
<dbReference type="CDD" id="cd00082">
    <property type="entry name" value="HisKA"/>
    <property type="match status" value="1"/>
</dbReference>
<feature type="transmembrane region" description="Helical" evidence="12">
    <location>
        <begin position="180"/>
        <end position="197"/>
    </location>
</feature>
<comment type="subunit">
    <text evidence="9">At low DSF concentrations, interacts with RpfF.</text>
</comment>
<keyword evidence="6 17" id="KW-0418">Kinase</keyword>
<proteinExistence type="predicted"/>
<keyword evidence="3 11" id="KW-0597">Phosphoprotein</keyword>
<dbReference type="Pfam" id="PF00072">
    <property type="entry name" value="Response_reg"/>
    <property type="match status" value="1"/>
</dbReference>
<dbReference type="EMBL" id="FNPR01000001">
    <property type="protein sequence ID" value="SDY08515.1"/>
    <property type="molecule type" value="Genomic_DNA"/>
</dbReference>
<dbReference type="InterPro" id="IPR001610">
    <property type="entry name" value="PAC"/>
</dbReference>
<dbReference type="InterPro" id="IPR001789">
    <property type="entry name" value="Sig_transdc_resp-reg_receiver"/>
</dbReference>
<dbReference type="SUPFAM" id="SSF55785">
    <property type="entry name" value="PYP-like sensor domain (PAS domain)"/>
    <property type="match status" value="1"/>
</dbReference>
<dbReference type="STRING" id="576131.SAMN05444486_101119"/>
<evidence type="ECO:0000256" key="9">
    <source>
        <dbReference type="ARBA" id="ARBA00064003"/>
    </source>
</evidence>
<evidence type="ECO:0000256" key="2">
    <source>
        <dbReference type="ARBA" id="ARBA00012438"/>
    </source>
</evidence>
<evidence type="ECO:0000256" key="6">
    <source>
        <dbReference type="ARBA" id="ARBA00022777"/>
    </source>
</evidence>
<dbReference type="SMART" id="SM00091">
    <property type="entry name" value="PAS"/>
    <property type="match status" value="1"/>
</dbReference>